<name>A0A836FE84_9HYME</name>
<evidence type="ECO:0000259" key="1">
    <source>
        <dbReference type="PROSITE" id="PS50097"/>
    </source>
</evidence>
<dbReference type="SMART" id="SM00225">
    <property type="entry name" value="BTB"/>
    <property type="match status" value="1"/>
</dbReference>
<dbReference type="Pfam" id="PF00651">
    <property type="entry name" value="BTB"/>
    <property type="match status" value="1"/>
</dbReference>
<dbReference type="InterPro" id="IPR052407">
    <property type="entry name" value="BTB_POZ_domain_cont_9"/>
</dbReference>
<feature type="non-terminal residue" evidence="2">
    <location>
        <position position="357"/>
    </location>
</feature>
<gene>
    <name evidence="2" type="primary">Spopb</name>
    <name evidence="2" type="ORF">G6Z78_0000395</name>
</gene>
<dbReference type="CDD" id="cd14733">
    <property type="entry name" value="BACK"/>
    <property type="match status" value="1"/>
</dbReference>
<dbReference type="GO" id="GO:0005737">
    <property type="term" value="C:cytoplasm"/>
    <property type="evidence" value="ECO:0007669"/>
    <property type="project" value="TreeGrafter"/>
</dbReference>
<dbReference type="PANTHER" id="PTHR46306:SF1">
    <property type="entry name" value="BTB_POZ DOMAIN-CONTAINING PROTEIN 9"/>
    <property type="match status" value="1"/>
</dbReference>
<dbReference type="Proteomes" id="UP000668214">
    <property type="component" value="Unassembled WGS sequence"/>
</dbReference>
<dbReference type="PROSITE" id="PS50097">
    <property type="entry name" value="BTB"/>
    <property type="match status" value="1"/>
</dbReference>
<organism evidence="2 3">
    <name type="scientific">Pseudoatta argentina</name>
    <dbReference type="NCBI Taxonomy" id="621737"/>
    <lineage>
        <taxon>Eukaryota</taxon>
        <taxon>Metazoa</taxon>
        <taxon>Ecdysozoa</taxon>
        <taxon>Arthropoda</taxon>
        <taxon>Hexapoda</taxon>
        <taxon>Insecta</taxon>
        <taxon>Pterygota</taxon>
        <taxon>Neoptera</taxon>
        <taxon>Endopterygota</taxon>
        <taxon>Hymenoptera</taxon>
        <taxon>Apocrita</taxon>
        <taxon>Aculeata</taxon>
        <taxon>Formicoidea</taxon>
        <taxon>Formicidae</taxon>
        <taxon>Myrmicinae</taxon>
        <taxon>Pseudoatta</taxon>
    </lineage>
</organism>
<dbReference type="PANTHER" id="PTHR46306">
    <property type="entry name" value="BTB/POZ DOMAIN-CONTAINING PROTEIN 9"/>
    <property type="match status" value="1"/>
</dbReference>
<protein>
    <submittedName>
        <fullName evidence="2">SPOPB protein</fullName>
    </submittedName>
</protein>
<proteinExistence type="predicted"/>
<dbReference type="EMBL" id="JAANIA010002128">
    <property type="protein sequence ID" value="KAG5317620.1"/>
    <property type="molecule type" value="Genomic_DNA"/>
</dbReference>
<reference evidence="2" key="1">
    <citation type="submission" date="2020-02" db="EMBL/GenBank/DDBJ databases">
        <title>Relaxed selection underlies rapid genomic changes in the transitions from sociality to social parasitism in ants.</title>
        <authorList>
            <person name="Bi X."/>
        </authorList>
    </citation>
    <scope>NUCLEOTIDE SEQUENCE</scope>
    <source>
        <strain evidence="2">BGI-DK2014c</strain>
        <tissue evidence="2">Whole body</tissue>
    </source>
</reference>
<accession>A0A836FE84</accession>
<keyword evidence="3" id="KW-1185">Reference proteome</keyword>
<feature type="domain" description="BTB" evidence="1">
    <location>
        <begin position="202"/>
        <end position="270"/>
    </location>
</feature>
<comment type="caution">
    <text evidence="2">The sequence shown here is derived from an EMBL/GenBank/DDBJ whole genome shotgun (WGS) entry which is preliminary data.</text>
</comment>
<dbReference type="Gene3D" id="1.25.40.420">
    <property type="match status" value="1"/>
</dbReference>
<dbReference type="InterPro" id="IPR000210">
    <property type="entry name" value="BTB/POZ_dom"/>
</dbReference>
<evidence type="ECO:0000313" key="2">
    <source>
        <dbReference type="EMBL" id="KAG5317620.1"/>
    </source>
</evidence>
<evidence type="ECO:0000313" key="3">
    <source>
        <dbReference type="Proteomes" id="UP000668214"/>
    </source>
</evidence>
<feature type="non-terminal residue" evidence="2">
    <location>
        <position position="1"/>
    </location>
</feature>
<sequence length="357" mass="41649">VNYFQVPVKEEVEDSSEIIPEKKQTASPSYFSSYIKSYSETQVKSTTLDHTWKIEQFMHLCKIYDTFFSPSFSESGQYTIEVNVSHRIDQFSNTVRFYILTNKAFHGSCVTTIKYPLHTVLSSKSIMGRISNKTLLIELPRLEFKAGITNTSLLVHCKFDIFRNLVSDTIQMKLLPPSAVFSKDVRYLQDSTFDEIQSTNEKSITFIVGKEQYVISKKLLYATNSNYFTKICFTHDKKEKDMTNELKNYELQAFKMMLIYIKTSSVELRDYDMLKKLLIIAHRYDVVALKLTCKHYLLHYITIQNAVELVQLAFSTNAKFLERHSTAFIKFNITEIMDTKEFQNLPKEYSNKMIESL</sequence>
<dbReference type="InterPro" id="IPR011333">
    <property type="entry name" value="SKP1/BTB/POZ_sf"/>
</dbReference>
<dbReference type="Gene3D" id="3.30.710.10">
    <property type="entry name" value="Potassium Channel Kv1.1, Chain A"/>
    <property type="match status" value="1"/>
</dbReference>
<dbReference type="AlphaFoldDB" id="A0A836FE84"/>
<dbReference type="SUPFAM" id="SSF54695">
    <property type="entry name" value="POZ domain"/>
    <property type="match status" value="1"/>
</dbReference>